<reference evidence="1 2" key="1">
    <citation type="journal article" date="2022" name="New Phytol.">
        <title>Ecological generalism drives hyperdiversity of secondary metabolite gene clusters in xylarialean endophytes.</title>
        <authorList>
            <person name="Franco M.E.E."/>
            <person name="Wisecaver J.H."/>
            <person name="Arnold A.E."/>
            <person name="Ju Y.M."/>
            <person name="Slot J.C."/>
            <person name="Ahrendt S."/>
            <person name="Moore L.P."/>
            <person name="Eastman K.E."/>
            <person name="Scott K."/>
            <person name="Konkel Z."/>
            <person name="Mondo S.J."/>
            <person name="Kuo A."/>
            <person name="Hayes R.D."/>
            <person name="Haridas S."/>
            <person name="Andreopoulos B."/>
            <person name="Riley R."/>
            <person name="LaButti K."/>
            <person name="Pangilinan J."/>
            <person name="Lipzen A."/>
            <person name="Amirebrahimi M."/>
            <person name="Yan J."/>
            <person name="Adam C."/>
            <person name="Keymanesh K."/>
            <person name="Ng V."/>
            <person name="Louie K."/>
            <person name="Northen T."/>
            <person name="Drula E."/>
            <person name="Henrissat B."/>
            <person name="Hsieh H.M."/>
            <person name="Youens-Clark K."/>
            <person name="Lutzoni F."/>
            <person name="Miadlikowska J."/>
            <person name="Eastwood D.C."/>
            <person name="Hamelin R.C."/>
            <person name="Grigoriev I.V."/>
            <person name="U'Ren J.M."/>
        </authorList>
    </citation>
    <scope>NUCLEOTIDE SEQUENCE [LARGE SCALE GENOMIC DNA]</scope>
    <source>
        <strain evidence="1 2">ER1909</strain>
    </source>
</reference>
<organism evidence="1 2">
    <name type="scientific">Hypoxylon rubiginosum</name>
    <dbReference type="NCBI Taxonomy" id="110542"/>
    <lineage>
        <taxon>Eukaryota</taxon>
        <taxon>Fungi</taxon>
        <taxon>Dikarya</taxon>
        <taxon>Ascomycota</taxon>
        <taxon>Pezizomycotina</taxon>
        <taxon>Sordariomycetes</taxon>
        <taxon>Xylariomycetidae</taxon>
        <taxon>Xylariales</taxon>
        <taxon>Hypoxylaceae</taxon>
        <taxon>Hypoxylon</taxon>
    </lineage>
</organism>
<proteinExistence type="predicted"/>
<accession>A0ACC0DGG4</accession>
<dbReference type="Proteomes" id="UP001497680">
    <property type="component" value="Unassembled WGS sequence"/>
</dbReference>
<protein>
    <submittedName>
        <fullName evidence="1">NADP-dependent oxidoreductase domain-containing protein</fullName>
    </submittedName>
</protein>
<gene>
    <name evidence="1" type="ORF">F4821DRAFT_280175</name>
</gene>
<comment type="caution">
    <text evidence="1">The sequence shown here is derived from an EMBL/GenBank/DDBJ whole genome shotgun (WGS) entry which is preliminary data.</text>
</comment>
<evidence type="ECO:0000313" key="2">
    <source>
        <dbReference type="Proteomes" id="UP001497680"/>
    </source>
</evidence>
<dbReference type="EMBL" id="MU394285">
    <property type="protein sequence ID" value="KAI6091834.1"/>
    <property type="molecule type" value="Genomic_DNA"/>
</dbReference>
<name>A0ACC0DGG4_9PEZI</name>
<keyword evidence="2" id="KW-1185">Reference proteome</keyword>
<sequence length="344" mass="39212">MARYVRCASQLSPTAHLIHTRNTRFTLNTGDSIPAIGFGTFQDPDAQEEGVAKALKMGLRLIDTAREYNVEKQVGKGIKASGVPREEIFLGTKLWCNDYHPDDVERALDESLADLDTPYVDLFMMHYPCSFQRGKERFPRDAQGKMILGETTYVDTWKAMEKLLKTGKVKNIGVSNFSKGELETLMRECSVVPAVHQMEVHPYLQQKSFNQWLRSNGIHVIQFSPLGNMNDFYRKTGWSKEISHMMRLIDQPLLKEIGQKYGKSPVQVALAWGVNSGRSVIPKSIIDWQVKENVEADFEMEEKDMETIEALDIKARFNDPSLDYQWRLYSDLEGIEGVVEGKAH</sequence>
<evidence type="ECO:0000313" key="1">
    <source>
        <dbReference type="EMBL" id="KAI6091834.1"/>
    </source>
</evidence>